<organism evidence="4 5">
    <name type="scientific">Actinospica acidithermotolerans</name>
    <dbReference type="NCBI Taxonomy" id="2828514"/>
    <lineage>
        <taxon>Bacteria</taxon>
        <taxon>Bacillati</taxon>
        <taxon>Actinomycetota</taxon>
        <taxon>Actinomycetes</taxon>
        <taxon>Catenulisporales</taxon>
        <taxon>Actinospicaceae</taxon>
        <taxon>Actinospica</taxon>
    </lineage>
</organism>
<dbReference type="Gene3D" id="3.30.450.40">
    <property type="match status" value="1"/>
</dbReference>
<feature type="domain" description="Signal transduction histidine kinase internal region" evidence="3">
    <location>
        <begin position="187"/>
        <end position="265"/>
    </location>
</feature>
<dbReference type="GO" id="GO:0000155">
    <property type="term" value="F:phosphorelay sensor kinase activity"/>
    <property type="evidence" value="ECO:0007669"/>
    <property type="project" value="InterPro"/>
</dbReference>
<dbReference type="GO" id="GO:0016020">
    <property type="term" value="C:membrane"/>
    <property type="evidence" value="ECO:0007669"/>
    <property type="project" value="InterPro"/>
</dbReference>
<gene>
    <name evidence="4" type="ORF">KDK95_07520</name>
</gene>
<sequence>MDSVTTSIAVAGVLAIPVGAAMRAARRHHVYGTATERAAYEAMHTVSLAAPALREGLSADSARKAARHLRRLLDTTAVAITDTNELLAWEGSGHRHEIDAFTHAKEVIATGRVKLLDWIECGSEDCTVRDAVIAPLVVEGETVGTLAAYNTAASVALTRAVCEVARWVSSQLELAQLDLSRARAMEAEIKALRAQISPHFIYNSLTAIASFVRTDPGRARDLLLEFADFTRYSFRRGGSMTTVAEELRCIDCYFELEQARFGDQLELAVRVAPEILAVEIPFLCLQPLVENAVRHGLRGRGGQGTVTITAECRGAGGIDEHYAIVIRDDGVGMDEETIHSSLDGTGSNEAHALSNINERLRAAFGAGYGLELASSPETGTSVTVRIPR</sequence>
<feature type="domain" description="GAF" evidence="1">
    <location>
        <begin position="62"/>
        <end position="175"/>
    </location>
</feature>
<dbReference type="PANTHER" id="PTHR34220:SF7">
    <property type="entry name" value="SENSOR HISTIDINE KINASE YPDA"/>
    <property type="match status" value="1"/>
</dbReference>
<dbReference type="SUPFAM" id="SSF55874">
    <property type="entry name" value="ATPase domain of HSP90 chaperone/DNA topoisomerase II/histidine kinase"/>
    <property type="match status" value="1"/>
</dbReference>
<dbReference type="InterPro" id="IPR050640">
    <property type="entry name" value="Bact_2-comp_sensor_kinase"/>
</dbReference>
<dbReference type="InterPro" id="IPR036890">
    <property type="entry name" value="HATPase_C_sf"/>
</dbReference>
<reference evidence="4" key="1">
    <citation type="submission" date="2021-04" db="EMBL/GenBank/DDBJ databases">
        <title>Genome based classification of Actinospica acidithermotolerans sp. nov., an actinobacterium isolated from an Indonesian hot spring.</title>
        <authorList>
            <person name="Kusuma A.B."/>
            <person name="Putra K.E."/>
            <person name="Nafisah S."/>
            <person name="Loh J."/>
            <person name="Nouioui I."/>
            <person name="Goodfellow M."/>
        </authorList>
    </citation>
    <scope>NUCLEOTIDE SEQUENCE</scope>
    <source>
        <strain evidence="4">MGRD01-02</strain>
    </source>
</reference>
<keyword evidence="4" id="KW-0418">Kinase</keyword>
<keyword evidence="4" id="KW-0808">Transferase</keyword>
<proteinExistence type="predicted"/>
<dbReference type="Pfam" id="PF01590">
    <property type="entry name" value="GAF"/>
    <property type="match status" value="1"/>
</dbReference>
<evidence type="ECO:0000259" key="1">
    <source>
        <dbReference type="Pfam" id="PF01590"/>
    </source>
</evidence>
<dbReference type="SUPFAM" id="SSF55781">
    <property type="entry name" value="GAF domain-like"/>
    <property type="match status" value="1"/>
</dbReference>
<dbReference type="InterPro" id="IPR003594">
    <property type="entry name" value="HATPase_dom"/>
</dbReference>
<dbReference type="Proteomes" id="UP000676325">
    <property type="component" value="Unassembled WGS sequence"/>
</dbReference>
<evidence type="ECO:0000259" key="2">
    <source>
        <dbReference type="Pfam" id="PF02518"/>
    </source>
</evidence>
<dbReference type="Pfam" id="PF02518">
    <property type="entry name" value="HATPase_c"/>
    <property type="match status" value="1"/>
</dbReference>
<dbReference type="PANTHER" id="PTHR34220">
    <property type="entry name" value="SENSOR HISTIDINE KINASE YPDA"/>
    <property type="match status" value="1"/>
</dbReference>
<dbReference type="Pfam" id="PF06580">
    <property type="entry name" value="His_kinase"/>
    <property type="match status" value="1"/>
</dbReference>
<dbReference type="AlphaFoldDB" id="A0A941E6S2"/>
<keyword evidence="5" id="KW-1185">Reference proteome</keyword>
<evidence type="ECO:0000313" key="5">
    <source>
        <dbReference type="Proteomes" id="UP000676325"/>
    </source>
</evidence>
<evidence type="ECO:0000313" key="4">
    <source>
        <dbReference type="EMBL" id="MBR7826146.1"/>
    </source>
</evidence>
<dbReference type="InterPro" id="IPR003018">
    <property type="entry name" value="GAF"/>
</dbReference>
<comment type="caution">
    <text evidence="4">The sequence shown here is derived from an EMBL/GenBank/DDBJ whole genome shotgun (WGS) entry which is preliminary data.</text>
</comment>
<dbReference type="EMBL" id="JAGSOH010000013">
    <property type="protein sequence ID" value="MBR7826146.1"/>
    <property type="molecule type" value="Genomic_DNA"/>
</dbReference>
<dbReference type="RefSeq" id="WP_212517298.1">
    <property type="nucleotide sequence ID" value="NZ_JAGSOH010000013.1"/>
</dbReference>
<accession>A0A941E6S2</accession>
<dbReference type="InterPro" id="IPR029016">
    <property type="entry name" value="GAF-like_dom_sf"/>
</dbReference>
<evidence type="ECO:0000259" key="3">
    <source>
        <dbReference type="Pfam" id="PF06580"/>
    </source>
</evidence>
<protein>
    <submittedName>
        <fullName evidence="4">Histidine kinase</fullName>
    </submittedName>
</protein>
<feature type="domain" description="Histidine kinase/HSP90-like ATPase" evidence="2">
    <location>
        <begin position="284"/>
        <end position="387"/>
    </location>
</feature>
<dbReference type="Gene3D" id="3.30.565.10">
    <property type="entry name" value="Histidine kinase-like ATPase, C-terminal domain"/>
    <property type="match status" value="1"/>
</dbReference>
<dbReference type="InterPro" id="IPR010559">
    <property type="entry name" value="Sig_transdc_His_kin_internal"/>
</dbReference>
<name>A0A941E6S2_9ACTN</name>